<evidence type="ECO:0000313" key="5">
    <source>
        <dbReference type="Proteomes" id="UP000198804"/>
    </source>
</evidence>
<dbReference type="EMBL" id="FOSV01000002">
    <property type="protein sequence ID" value="SFK57739.1"/>
    <property type="molecule type" value="Genomic_DNA"/>
</dbReference>
<proteinExistence type="predicted"/>
<reference evidence="5" key="1">
    <citation type="submission" date="2016-10" db="EMBL/GenBank/DDBJ databases">
        <authorList>
            <person name="Varghese N."/>
            <person name="Submissions S."/>
        </authorList>
    </citation>
    <scope>NUCLEOTIDE SEQUENCE [LARGE SCALE GENOMIC DNA]</scope>
    <source>
        <strain evidence="5">CGMCC 1.6474</strain>
    </source>
</reference>
<dbReference type="GO" id="GO:0042597">
    <property type="term" value="C:periplasmic space"/>
    <property type="evidence" value="ECO:0007669"/>
    <property type="project" value="InterPro"/>
</dbReference>
<organism evidence="4 5">
    <name type="scientific">Methylorubrum salsuginis</name>
    <dbReference type="NCBI Taxonomy" id="414703"/>
    <lineage>
        <taxon>Bacteria</taxon>
        <taxon>Pseudomonadati</taxon>
        <taxon>Pseudomonadota</taxon>
        <taxon>Alphaproteobacteria</taxon>
        <taxon>Hyphomicrobiales</taxon>
        <taxon>Methylobacteriaceae</taxon>
        <taxon>Methylorubrum</taxon>
    </lineage>
</organism>
<keyword evidence="1" id="KW-0732">Signal</keyword>
<keyword evidence="5" id="KW-1185">Reference proteome</keyword>
<accession>A0A1I4APS3</accession>
<gene>
    <name evidence="4" type="ORF">SAMN04488125_102468</name>
</gene>
<dbReference type="Proteomes" id="UP000198804">
    <property type="component" value="Unassembled WGS sequence"/>
</dbReference>
<sequence>MMGFHARSDLHHGRTAIAALVLLGGVALAPQRASAGGTGQGCHVLPTVTAEINAMGTYKSGTEERDPDAKAFNRQSLAGLDAFTKTIGSLGDAAMSGDAAVARCFGPAMTAWVATDPLTAPTSDQARFSQQWSLASTALAIIKAQAGGARIPPEVQSWLRTVSDQVRAYHDARSIKNNHAAWAALAVGAAAYILHDDDAWRWAMGREAMVTDRIRDDGVMPLELARGPRASNYHVFTAIPLLGLNLLRRCRGGLDARQSDRMQRLEGLLDTLEANQQLLAEQASSRQLPLSAVDVVKALEGKGAPNVSMDMLGGRIDNLRALPTRCR</sequence>
<protein>
    <submittedName>
        <fullName evidence="4">Alginate lyase</fullName>
    </submittedName>
</protein>
<dbReference type="OrthoDB" id="7210452at2"/>
<name>A0A1I4APS3_9HYPH</name>
<dbReference type="AlphaFoldDB" id="A0A1I4APS3"/>
<dbReference type="Gene3D" id="1.50.10.100">
    <property type="entry name" value="Chondroitin AC/alginate lyase"/>
    <property type="match status" value="1"/>
</dbReference>
<dbReference type="Pfam" id="PF05426">
    <property type="entry name" value="Alginate_lyase"/>
    <property type="match status" value="1"/>
</dbReference>
<dbReference type="STRING" id="414703.SAMN04488125_102468"/>
<dbReference type="InterPro" id="IPR008929">
    <property type="entry name" value="Chondroitin_lyas"/>
</dbReference>
<keyword evidence="2 4" id="KW-0456">Lyase</keyword>
<dbReference type="GO" id="GO:0016829">
    <property type="term" value="F:lyase activity"/>
    <property type="evidence" value="ECO:0007669"/>
    <property type="project" value="UniProtKB-KW"/>
</dbReference>
<evidence type="ECO:0000313" key="4">
    <source>
        <dbReference type="EMBL" id="SFK57739.1"/>
    </source>
</evidence>
<evidence type="ECO:0000256" key="1">
    <source>
        <dbReference type="ARBA" id="ARBA00022729"/>
    </source>
</evidence>
<dbReference type="SUPFAM" id="SSF48230">
    <property type="entry name" value="Chondroitin AC/alginate lyase"/>
    <property type="match status" value="1"/>
</dbReference>
<evidence type="ECO:0000256" key="2">
    <source>
        <dbReference type="ARBA" id="ARBA00023239"/>
    </source>
</evidence>
<dbReference type="InterPro" id="IPR008397">
    <property type="entry name" value="Alginate_lyase_dom"/>
</dbReference>
<feature type="domain" description="Alginate lyase" evidence="3">
    <location>
        <begin position="72"/>
        <end position="270"/>
    </location>
</feature>
<evidence type="ECO:0000259" key="3">
    <source>
        <dbReference type="Pfam" id="PF05426"/>
    </source>
</evidence>